<name>A0A1V9XTL0_9ACAR</name>
<organism evidence="2 3">
    <name type="scientific">Tropilaelaps mercedesae</name>
    <dbReference type="NCBI Taxonomy" id="418985"/>
    <lineage>
        <taxon>Eukaryota</taxon>
        <taxon>Metazoa</taxon>
        <taxon>Ecdysozoa</taxon>
        <taxon>Arthropoda</taxon>
        <taxon>Chelicerata</taxon>
        <taxon>Arachnida</taxon>
        <taxon>Acari</taxon>
        <taxon>Parasitiformes</taxon>
        <taxon>Mesostigmata</taxon>
        <taxon>Gamasina</taxon>
        <taxon>Dermanyssoidea</taxon>
        <taxon>Laelapidae</taxon>
        <taxon>Tropilaelaps</taxon>
    </lineage>
</organism>
<feature type="region of interest" description="Disordered" evidence="1">
    <location>
        <begin position="26"/>
        <end position="78"/>
    </location>
</feature>
<dbReference type="GO" id="GO:0005739">
    <property type="term" value="C:mitochondrion"/>
    <property type="evidence" value="ECO:0007669"/>
    <property type="project" value="InterPro"/>
</dbReference>
<dbReference type="AlphaFoldDB" id="A0A1V9XTL0"/>
<comment type="caution">
    <text evidence="2">The sequence shown here is derived from an EMBL/GenBank/DDBJ whole genome shotgun (WGS) entry which is preliminary data.</text>
</comment>
<sequence length="126" mass="14445">MASRNILFVVLRRYLADQPPKKFKNFAEISQATNQPSQTAPPPRVETKLHKEQQATPQTAPKIAPQHVPKSLEQSSSVAAPEARIKAAGEEYLVPEYFQHNEYSFYDLNNDMLGRRMPQPRAERRE</sequence>
<keyword evidence="3" id="KW-1185">Reference proteome</keyword>
<proteinExistence type="predicted"/>
<dbReference type="GO" id="GO:0045271">
    <property type="term" value="C:respiratory chain complex I"/>
    <property type="evidence" value="ECO:0007669"/>
    <property type="project" value="InterPro"/>
</dbReference>
<dbReference type="Proteomes" id="UP000192247">
    <property type="component" value="Unassembled WGS sequence"/>
</dbReference>
<dbReference type="Pfam" id="PF15880">
    <property type="entry name" value="NDUFV3"/>
    <property type="match status" value="1"/>
</dbReference>
<feature type="compositionally biased region" description="Polar residues" evidence="1">
    <location>
        <begin position="28"/>
        <end position="38"/>
    </location>
</feature>
<evidence type="ECO:0000313" key="2">
    <source>
        <dbReference type="EMBL" id="OQR76836.1"/>
    </source>
</evidence>
<dbReference type="OrthoDB" id="6161911at2759"/>
<dbReference type="EMBL" id="MNPL01004321">
    <property type="protein sequence ID" value="OQR76836.1"/>
    <property type="molecule type" value="Genomic_DNA"/>
</dbReference>
<protein>
    <submittedName>
        <fullName evidence="2">Uncharacterized protein</fullName>
    </submittedName>
</protein>
<evidence type="ECO:0000256" key="1">
    <source>
        <dbReference type="SAM" id="MobiDB-lite"/>
    </source>
</evidence>
<gene>
    <name evidence="2" type="ORF">BIW11_07519</name>
</gene>
<dbReference type="InParanoid" id="A0A1V9XTL0"/>
<evidence type="ECO:0000313" key="3">
    <source>
        <dbReference type="Proteomes" id="UP000192247"/>
    </source>
</evidence>
<reference evidence="2 3" key="1">
    <citation type="journal article" date="2017" name="Gigascience">
        <title>Draft genome of the honey bee ectoparasitic mite, Tropilaelaps mercedesae, is shaped by the parasitic life history.</title>
        <authorList>
            <person name="Dong X."/>
            <person name="Armstrong S.D."/>
            <person name="Xia D."/>
            <person name="Makepeace B.L."/>
            <person name="Darby A.C."/>
            <person name="Kadowaki T."/>
        </authorList>
    </citation>
    <scope>NUCLEOTIDE SEQUENCE [LARGE SCALE GENOMIC DNA]</scope>
    <source>
        <strain evidence="2">Wuxi-XJTLU</strain>
    </source>
</reference>
<accession>A0A1V9XTL0</accession>
<dbReference type="InterPro" id="IPR026193">
    <property type="entry name" value="NDUFV3"/>
</dbReference>